<evidence type="ECO:0000313" key="3">
    <source>
        <dbReference type="Proteomes" id="UP001273166"/>
    </source>
</evidence>
<keyword evidence="3" id="KW-1185">Reference proteome</keyword>
<feature type="transmembrane region" description="Helical" evidence="1">
    <location>
        <begin position="73"/>
        <end position="91"/>
    </location>
</feature>
<gene>
    <name evidence="2" type="ORF">B0T15DRAFT_509865</name>
</gene>
<feature type="transmembrane region" description="Helical" evidence="1">
    <location>
        <begin position="397"/>
        <end position="415"/>
    </location>
</feature>
<name>A0AAJ0GUN4_9PEZI</name>
<feature type="transmembrane region" description="Helical" evidence="1">
    <location>
        <begin position="321"/>
        <end position="343"/>
    </location>
</feature>
<feature type="transmembrane region" description="Helical" evidence="1">
    <location>
        <begin position="17"/>
        <end position="37"/>
    </location>
</feature>
<accession>A0AAJ0GUN4</accession>
<proteinExistence type="predicted"/>
<dbReference type="GeneID" id="87886650"/>
<protein>
    <submittedName>
        <fullName evidence="2">Uncharacterized protein</fullName>
    </submittedName>
</protein>
<feature type="transmembrane region" description="Helical" evidence="1">
    <location>
        <begin position="355"/>
        <end position="376"/>
    </location>
</feature>
<dbReference type="AlphaFoldDB" id="A0AAJ0GUN4"/>
<keyword evidence="1" id="KW-0812">Transmembrane</keyword>
<comment type="caution">
    <text evidence="2">The sequence shown here is derived from an EMBL/GenBank/DDBJ whole genome shotgun (WGS) entry which is preliminary data.</text>
</comment>
<sequence length="423" mass="46314">MLSLLATRPADRHLCRALLLFSSFVTIVLLIGFLPMVRKQAQEPFEIPLDVCEAVCGSGVALSSDWAERIMSWVWPVVFLTSSIAISPFGLETNFLMATHALANPIDTFYSIFRTISYWERIEQETSIHANQLGQQSLISIGEGTAEQFKHCLILILHAMDTLSAIIPENYPRRPFSDFIRQVTQQEPRLVFSVGNALRCHRRRSSGYGPVVVAAISLFFALTGLGGSGVSGGKIAAGFIFTWLLPLTLLRCQIGDWHNLHGIHLQLQRLVLEVGKKNKPWVDVEDTTFLDPPDLDVAVLAQNGILPTFQHSGDRPGERRIYCLLLSFCPVLLSFCTAFGALLAPQTTSFTDRHWLVIGIAGLLIGNTCASGIFLASQRARKGASRGPSSATLYGDCTIAAVILGVLVSSATGLLNSCRTWSN</sequence>
<evidence type="ECO:0000313" key="2">
    <source>
        <dbReference type="EMBL" id="KAK3306493.1"/>
    </source>
</evidence>
<keyword evidence="1" id="KW-0472">Membrane</keyword>
<dbReference type="RefSeq" id="XP_062722273.1">
    <property type="nucleotide sequence ID" value="XM_062867821.1"/>
</dbReference>
<feature type="transmembrane region" description="Helical" evidence="1">
    <location>
        <begin position="232"/>
        <end position="250"/>
    </location>
</feature>
<dbReference type="Proteomes" id="UP001273166">
    <property type="component" value="Unassembled WGS sequence"/>
</dbReference>
<evidence type="ECO:0000256" key="1">
    <source>
        <dbReference type="SAM" id="Phobius"/>
    </source>
</evidence>
<dbReference type="EMBL" id="JAUDZG010000003">
    <property type="protein sequence ID" value="KAK3306493.1"/>
    <property type="molecule type" value="Genomic_DNA"/>
</dbReference>
<reference evidence="2" key="2">
    <citation type="submission" date="2023-06" db="EMBL/GenBank/DDBJ databases">
        <authorList>
            <consortium name="Lawrence Berkeley National Laboratory"/>
            <person name="Mondo S.J."/>
            <person name="Hensen N."/>
            <person name="Bonometti L."/>
            <person name="Westerberg I."/>
            <person name="Brannstrom I.O."/>
            <person name="Guillou S."/>
            <person name="Cros-Aarteil S."/>
            <person name="Calhoun S."/>
            <person name="Haridas S."/>
            <person name="Kuo A."/>
            <person name="Pangilinan J."/>
            <person name="Riley R."/>
            <person name="Labutti K."/>
            <person name="Andreopoulos B."/>
            <person name="Lipzen A."/>
            <person name="Chen C."/>
            <person name="Yanf M."/>
            <person name="Daum C."/>
            <person name="Ng V."/>
            <person name="Clum A."/>
            <person name="Steindorff A."/>
            <person name="Ohm R."/>
            <person name="Martin F."/>
            <person name="Silar P."/>
            <person name="Natvig D."/>
            <person name="Lalanne C."/>
            <person name="Gautier V."/>
            <person name="Ament-Velasquez S.L."/>
            <person name="Kruys A."/>
            <person name="Hutchinson M.I."/>
            <person name="Powell A.J."/>
            <person name="Barry K."/>
            <person name="Miller A.N."/>
            <person name="Grigoriev I.V."/>
            <person name="Debuchy R."/>
            <person name="Gladieux P."/>
            <person name="Thoren M.H."/>
            <person name="Johannesson H."/>
        </authorList>
    </citation>
    <scope>NUCLEOTIDE SEQUENCE</scope>
    <source>
        <strain evidence="2">CBS 333.67</strain>
    </source>
</reference>
<organism evidence="2 3">
    <name type="scientific">Chaetomium strumarium</name>
    <dbReference type="NCBI Taxonomy" id="1170767"/>
    <lineage>
        <taxon>Eukaryota</taxon>
        <taxon>Fungi</taxon>
        <taxon>Dikarya</taxon>
        <taxon>Ascomycota</taxon>
        <taxon>Pezizomycotina</taxon>
        <taxon>Sordariomycetes</taxon>
        <taxon>Sordariomycetidae</taxon>
        <taxon>Sordariales</taxon>
        <taxon>Chaetomiaceae</taxon>
        <taxon>Chaetomium</taxon>
    </lineage>
</organism>
<keyword evidence="1" id="KW-1133">Transmembrane helix</keyword>
<reference evidence="2" key="1">
    <citation type="journal article" date="2023" name="Mol. Phylogenet. Evol.">
        <title>Genome-scale phylogeny and comparative genomics of the fungal order Sordariales.</title>
        <authorList>
            <person name="Hensen N."/>
            <person name="Bonometti L."/>
            <person name="Westerberg I."/>
            <person name="Brannstrom I.O."/>
            <person name="Guillou S."/>
            <person name="Cros-Aarteil S."/>
            <person name="Calhoun S."/>
            <person name="Haridas S."/>
            <person name="Kuo A."/>
            <person name="Mondo S."/>
            <person name="Pangilinan J."/>
            <person name="Riley R."/>
            <person name="LaButti K."/>
            <person name="Andreopoulos B."/>
            <person name="Lipzen A."/>
            <person name="Chen C."/>
            <person name="Yan M."/>
            <person name="Daum C."/>
            <person name="Ng V."/>
            <person name="Clum A."/>
            <person name="Steindorff A."/>
            <person name="Ohm R.A."/>
            <person name="Martin F."/>
            <person name="Silar P."/>
            <person name="Natvig D.O."/>
            <person name="Lalanne C."/>
            <person name="Gautier V."/>
            <person name="Ament-Velasquez S.L."/>
            <person name="Kruys A."/>
            <person name="Hutchinson M.I."/>
            <person name="Powell A.J."/>
            <person name="Barry K."/>
            <person name="Miller A.N."/>
            <person name="Grigoriev I.V."/>
            <person name="Debuchy R."/>
            <person name="Gladieux P."/>
            <person name="Hiltunen Thoren M."/>
            <person name="Johannesson H."/>
        </authorList>
    </citation>
    <scope>NUCLEOTIDE SEQUENCE</scope>
    <source>
        <strain evidence="2">CBS 333.67</strain>
    </source>
</reference>
<feature type="transmembrane region" description="Helical" evidence="1">
    <location>
        <begin position="208"/>
        <end position="226"/>
    </location>
</feature>